<dbReference type="Proteomes" id="UP001519460">
    <property type="component" value="Unassembled WGS sequence"/>
</dbReference>
<name>A0ABD0K1P7_9CAEN</name>
<organism evidence="2 3">
    <name type="scientific">Batillaria attramentaria</name>
    <dbReference type="NCBI Taxonomy" id="370345"/>
    <lineage>
        <taxon>Eukaryota</taxon>
        <taxon>Metazoa</taxon>
        <taxon>Spiralia</taxon>
        <taxon>Lophotrochozoa</taxon>
        <taxon>Mollusca</taxon>
        <taxon>Gastropoda</taxon>
        <taxon>Caenogastropoda</taxon>
        <taxon>Sorbeoconcha</taxon>
        <taxon>Cerithioidea</taxon>
        <taxon>Batillariidae</taxon>
        <taxon>Batillaria</taxon>
    </lineage>
</organism>
<evidence type="ECO:0000313" key="3">
    <source>
        <dbReference type="Proteomes" id="UP001519460"/>
    </source>
</evidence>
<sequence length="172" mass="18990">MLTNSIHPGRDGTGKLALNIRFAGVLRDFVMANEGRMTRHVPSDAINHESGERRSGAHHQLPPPKTYQQEHVQHRQPLYRPASHHHQSSHLNAACPERGYPVPPELSEMEYLNMPQTARGNVPVSGHPLAVPSTGNANPTQGWEQPGLSGPPATDPIQAMRMIAQLMRSFIQ</sequence>
<dbReference type="EMBL" id="JACVVK020000271">
    <property type="protein sequence ID" value="KAK7480926.1"/>
    <property type="molecule type" value="Genomic_DNA"/>
</dbReference>
<protein>
    <submittedName>
        <fullName evidence="2">Uncharacterized protein</fullName>
    </submittedName>
</protein>
<dbReference type="AlphaFoldDB" id="A0ABD0K1P7"/>
<evidence type="ECO:0000313" key="2">
    <source>
        <dbReference type="EMBL" id="KAK7480926.1"/>
    </source>
</evidence>
<reference evidence="2 3" key="1">
    <citation type="journal article" date="2023" name="Sci. Data">
        <title>Genome assembly of the Korean intertidal mud-creeper Batillaria attramentaria.</title>
        <authorList>
            <person name="Patra A.K."/>
            <person name="Ho P.T."/>
            <person name="Jun S."/>
            <person name="Lee S.J."/>
            <person name="Kim Y."/>
            <person name="Won Y.J."/>
        </authorList>
    </citation>
    <scope>NUCLEOTIDE SEQUENCE [LARGE SCALE GENOMIC DNA]</scope>
    <source>
        <strain evidence="2">Wonlab-2016</strain>
    </source>
</reference>
<evidence type="ECO:0000256" key="1">
    <source>
        <dbReference type="SAM" id="MobiDB-lite"/>
    </source>
</evidence>
<feature type="compositionally biased region" description="Basic and acidic residues" evidence="1">
    <location>
        <begin position="46"/>
        <end position="55"/>
    </location>
</feature>
<proteinExistence type="predicted"/>
<gene>
    <name evidence="2" type="ORF">BaRGS_00027837</name>
</gene>
<accession>A0ABD0K1P7</accession>
<feature type="region of interest" description="Disordered" evidence="1">
    <location>
        <begin position="46"/>
        <end position="74"/>
    </location>
</feature>
<keyword evidence="3" id="KW-1185">Reference proteome</keyword>
<comment type="caution">
    <text evidence="2">The sequence shown here is derived from an EMBL/GenBank/DDBJ whole genome shotgun (WGS) entry which is preliminary data.</text>
</comment>